<dbReference type="EMBL" id="AP010805">
    <property type="protein sequence ID" value="BAI98983.1"/>
    <property type="molecule type" value="Genomic_DNA"/>
</dbReference>
<keyword evidence="2" id="KW-0614">Plasmid</keyword>
<keyword evidence="3" id="KW-1185">Reference proteome</keyword>
<protein>
    <submittedName>
        <fullName evidence="2">Uncharacterized protein</fullName>
    </submittedName>
</protein>
<organism evidence="2 3">
    <name type="scientific">Sphingobium indicum (strain DSM 16413 / CCM 7287 / MTCC 6362 / UT26 / NBRC 101211 / UT26S)</name>
    <name type="common">Sphingobium japonicum</name>
    <dbReference type="NCBI Taxonomy" id="452662"/>
    <lineage>
        <taxon>Bacteria</taxon>
        <taxon>Pseudomonadati</taxon>
        <taxon>Pseudomonadota</taxon>
        <taxon>Alphaproteobacteria</taxon>
        <taxon>Sphingomonadales</taxon>
        <taxon>Sphingomonadaceae</taxon>
        <taxon>Sphingobium</taxon>
    </lineage>
</organism>
<accession>D4Z8Q1</accession>
<feature type="compositionally biased region" description="Low complexity" evidence="1">
    <location>
        <begin position="39"/>
        <end position="52"/>
    </location>
</feature>
<gene>
    <name evidence="2" type="ordered locus">SJA_P1-00310</name>
</gene>
<feature type="region of interest" description="Disordered" evidence="1">
    <location>
        <begin position="11"/>
        <end position="101"/>
    </location>
</feature>
<evidence type="ECO:0000313" key="2">
    <source>
        <dbReference type="EMBL" id="BAI98983.1"/>
    </source>
</evidence>
<dbReference type="Proteomes" id="UP000007753">
    <property type="component" value="Plasmid pCHQ1"/>
</dbReference>
<proteinExistence type="predicted"/>
<dbReference type="AlphaFoldDB" id="D4Z8Q1"/>
<evidence type="ECO:0000313" key="3">
    <source>
        <dbReference type="Proteomes" id="UP000007753"/>
    </source>
</evidence>
<evidence type="ECO:0000256" key="1">
    <source>
        <dbReference type="SAM" id="MobiDB-lite"/>
    </source>
</evidence>
<name>D4Z8Q1_SPHIU</name>
<dbReference type="HOGENOM" id="CLU_2036554_0_0_5"/>
<dbReference type="KEGG" id="sjp:SJA_P1-00310"/>
<geneLocation type="plasmid" evidence="2 3">
    <name>pCHQ1</name>
</geneLocation>
<reference evidence="2 3" key="1">
    <citation type="journal article" date="2010" name="J. Bacteriol.">
        <title>Complete genome sequence of the representative gamma-hexachlorocyclohexane-degrading bacterium Sphingobium japonicum UT26.</title>
        <authorList>
            <person name="Nagata Y."/>
            <person name="Ohtsubo Y."/>
            <person name="Endo R."/>
            <person name="Ichikawa N."/>
            <person name="Ankai A."/>
            <person name="Oguchi A."/>
            <person name="Fukui S."/>
            <person name="Fujita N."/>
            <person name="Tsuda M."/>
        </authorList>
    </citation>
    <scope>NUCLEOTIDE SEQUENCE [LARGE SCALE GENOMIC DNA]</scope>
    <source>
        <strain evidence="3">DSM 16413 / CCM 7287 / MTCC 6362 / UT26 / NBRC 101211 / UT26S</strain>
        <plasmid evidence="2 3">pCHQ1</plasmid>
    </source>
</reference>
<sequence length="121" mass="12767">MAMGAVIMRLPLARHRGSSRSRSPSPQAVLAQGDDPHGGSEIAARISRSSAGVRRRRSCLKGERRSRPPLPRNGNQRDRGSLASLPAPRTTPADSRCPPLSPAFLGVRVPADGMAIAGQAI</sequence>